<evidence type="ECO:0000313" key="2">
    <source>
        <dbReference type="EMBL" id="KAA6230650.1"/>
    </source>
</evidence>
<dbReference type="OMA" id="HETAGAY"/>
<reference evidence="2 5" key="2">
    <citation type="submission" date="2019-07" db="EMBL/GenBank/DDBJ databases">
        <title>Draft genome Sequence of Chlorobium phaeovibrioides sp. strain PhvTcv-s14, from the Phylum Chlorobi.</title>
        <authorList>
            <person name="Babenko V."/>
            <person name="Boldyreva D."/>
            <person name="Kanygina A."/>
            <person name="Selezneva O."/>
            <person name="Akopiyan T."/>
            <person name="Lunina O."/>
        </authorList>
    </citation>
    <scope>NUCLEOTIDE SEQUENCE [LARGE SCALE GENOMIC DNA]</scope>
    <source>
        <strain evidence="2 5">GrTcv12</strain>
    </source>
</reference>
<protein>
    <submittedName>
        <fullName evidence="3">Uncharacterized protein</fullName>
    </submittedName>
</protein>
<comment type="caution">
    <text evidence="3">The sequence shown here is derived from an EMBL/GenBank/DDBJ whole genome shotgun (WGS) entry which is preliminary data.</text>
</comment>
<name>A0A432AW08_CHLPH</name>
<sequence length="129" mass="14684">MMKMEKRQKATREAQKTLAILDALEPLEVHPQFRVRLMERIERENSASGWLNAGSSAGMTYRFAFIVLLIIVNVGSALVVFFNTTEQRAPLFSDMRTTISDDYSSPTFAYYEQPAAYSSDTETMETRTP</sequence>
<evidence type="ECO:0000313" key="3">
    <source>
        <dbReference type="EMBL" id="RTY39077.1"/>
    </source>
</evidence>
<dbReference type="AlphaFoldDB" id="A0A432AW08"/>
<feature type="transmembrane region" description="Helical" evidence="1">
    <location>
        <begin position="63"/>
        <end position="82"/>
    </location>
</feature>
<evidence type="ECO:0000313" key="5">
    <source>
        <dbReference type="Proteomes" id="UP000327458"/>
    </source>
</evidence>
<keyword evidence="1" id="KW-0472">Membrane</keyword>
<keyword evidence="1" id="KW-0812">Transmembrane</keyword>
<keyword evidence="1" id="KW-1133">Transmembrane helix</keyword>
<dbReference type="Proteomes" id="UP000327458">
    <property type="component" value="Unassembled WGS sequence"/>
</dbReference>
<dbReference type="EMBL" id="RXYK01000003">
    <property type="protein sequence ID" value="RTY39077.1"/>
    <property type="molecule type" value="Genomic_DNA"/>
</dbReference>
<accession>A0A432AW08</accession>
<gene>
    <name evidence="3" type="ORF">EKD02_02985</name>
    <name evidence="2" type="ORF">FP507_10410</name>
</gene>
<reference evidence="3 4" key="1">
    <citation type="submission" date="2018-12" db="EMBL/GenBank/DDBJ databases">
        <authorList>
            <person name="Lunina O.N."/>
            <person name="Grouzdev D.S."/>
            <person name="Gorlenko V.M."/>
            <person name="Savvichev A.S."/>
        </authorList>
    </citation>
    <scope>NUCLEOTIDE SEQUENCE [LARGE SCALE GENOMIC DNA]</scope>
    <source>
        <strain evidence="3 4">BrKhr-17</strain>
    </source>
</reference>
<evidence type="ECO:0000256" key="1">
    <source>
        <dbReference type="SAM" id="Phobius"/>
    </source>
</evidence>
<dbReference type="RefSeq" id="WP_011890757.1">
    <property type="nucleotide sequence ID" value="NZ_RXYJ01000004.1"/>
</dbReference>
<dbReference type="EMBL" id="VMRG01000002">
    <property type="protein sequence ID" value="KAA6230650.1"/>
    <property type="molecule type" value="Genomic_DNA"/>
</dbReference>
<organism evidence="3 4">
    <name type="scientific">Chlorobium phaeovibrioides</name>
    <dbReference type="NCBI Taxonomy" id="1094"/>
    <lineage>
        <taxon>Bacteria</taxon>
        <taxon>Pseudomonadati</taxon>
        <taxon>Chlorobiota</taxon>
        <taxon>Chlorobiia</taxon>
        <taxon>Chlorobiales</taxon>
        <taxon>Chlorobiaceae</taxon>
        <taxon>Chlorobium/Pelodictyon group</taxon>
        <taxon>Chlorobium</taxon>
    </lineage>
</organism>
<dbReference type="Proteomes" id="UP000279908">
    <property type="component" value="Unassembled WGS sequence"/>
</dbReference>
<proteinExistence type="predicted"/>
<evidence type="ECO:0000313" key="4">
    <source>
        <dbReference type="Proteomes" id="UP000279908"/>
    </source>
</evidence>